<dbReference type="AlphaFoldDB" id="A0AA44ZR46"/>
<reference evidence="1 2" key="1">
    <citation type="submission" date="2017-11" db="EMBL/GenBank/DDBJ databases">
        <title>Sequencing the genomes of 1000 actinobacteria strains.</title>
        <authorList>
            <person name="Klenk H.-P."/>
        </authorList>
    </citation>
    <scope>NUCLEOTIDE SEQUENCE [LARGE SCALE GENOMIC DNA]</scope>
    <source>
        <strain evidence="1 2">DSM 44104</strain>
    </source>
</reference>
<evidence type="ECO:0000313" key="2">
    <source>
        <dbReference type="Proteomes" id="UP000232453"/>
    </source>
</evidence>
<proteinExistence type="predicted"/>
<name>A0AA44ZR46_PSEA5</name>
<sequence length="114" mass="12104">MNAPVDARICRRVAVVVTAGRMNEAGGPDVLTVTSVLDGRAHKVTDSELCAPHSMRTGRYAALCGHLVSPAPLIDVAGTPCGRCVQLDPTPPAEVTSRRPARRRGWGLRRVLPA</sequence>
<gene>
    <name evidence="1" type="ORF">ATL51_4202</name>
</gene>
<dbReference type="Proteomes" id="UP000232453">
    <property type="component" value="Unassembled WGS sequence"/>
</dbReference>
<comment type="caution">
    <text evidence="1">The sequence shown here is derived from an EMBL/GenBank/DDBJ whole genome shotgun (WGS) entry which is preliminary data.</text>
</comment>
<organism evidence="1 2">
    <name type="scientific">Pseudonocardia alni</name>
    <name type="common">Amycolata alni</name>
    <dbReference type="NCBI Taxonomy" id="33907"/>
    <lineage>
        <taxon>Bacteria</taxon>
        <taxon>Bacillati</taxon>
        <taxon>Actinomycetota</taxon>
        <taxon>Actinomycetes</taxon>
        <taxon>Pseudonocardiales</taxon>
        <taxon>Pseudonocardiaceae</taxon>
        <taxon>Pseudonocardia</taxon>
    </lineage>
</organism>
<accession>A0AA44ZR46</accession>
<dbReference type="EMBL" id="PHUJ01000003">
    <property type="protein sequence ID" value="PKB32470.1"/>
    <property type="molecule type" value="Genomic_DNA"/>
</dbReference>
<evidence type="ECO:0000313" key="1">
    <source>
        <dbReference type="EMBL" id="PKB32470.1"/>
    </source>
</evidence>
<protein>
    <submittedName>
        <fullName evidence="1">Uncharacterized protein</fullName>
    </submittedName>
</protein>